<reference evidence="4 5" key="1">
    <citation type="submission" date="2018-03" db="EMBL/GenBank/DDBJ databases">
        <title>Bacteriophage NCPPB3778 and a type I-E CRISPR drive the evolution of the US Biological Select Agent, Rathayibacter toxicus.</title>
        <authorList>
            <person name="Davis E.W.II."/>
            <person name="Tabima J.F."/>
            <person name="Weisberg A.J."/>
            <person name="Dantas Lopes L."/>
            <person name="Wiseman M.S."/>
            <person name="Wiseman M.S."/>
            <person name="Pupko T."/>
            <person name="Belcher M.S."/>
            <person name="Sechler A.J."/>
            <person name="Tancos M.A."/>
            <person name="Schroeder B.K."/>
            <person name="Murray T.D."/>
            <person name="Luster D.G."/>
            <person name="Schneider W.L."/>
            <person name="Rogers E."/>
            <person name="Andreote F.D."/>
            <person name="Grunwald N.J."/>
            <person name="Putnam M.L."/>
            <person name="Chang J.H."/>
        </authorList>
    </citation>
    <scope>NUCLEOTIDE SEQUENCE [LARGE SCALE GENOMIC DNA]</scope>
    <source>
        <strain evidence="4 5">NCCPB 2253</strain>
    </source>
</reference>
<sequence length="232" mass="25363">MNANDMTYPLVSALSRIIYSPSIIGAERIPKTGGALLVANHLSFAENMIIPAVAGRAVRFIVKSEYLQGTGIGGRIAASLFRAWGSIPIEREGASHSITDSLNAATTALREGKCIAMYPEGTRSPDGRLYKGKVGAARLALESNAPVIPIGIRGTEKMQPIGRRLPRRTPVTLSVGMPLYFSKNDYTHTLDDWRKITGIIMSAIQEQSGQEYVDRYKNEAPRAAERRSPKYD</sequence>
<evidence type="ECO:0000256" key="2">
    <source>
        <dbReference type="ARBA" id="ARBA00023315"/>
    </source>
</evidence>
<proteinExistence type="predicted"/>
<dbReference type="Proteomes" id="UP000283946">
    <property type="component" value="Chromosome"/>
</dbReference>
<evidence type="ECO:0000313" key="4">
    <source>
        <dbReference type="EMBL" id="AZZ55476.1"/>
    </source>
</evidence>
<dbReference type="RefSeq" id="WP_104264522.1">
    <property type="nucleotide sequence ID" value="NZ_CP028130.1"/>
</dbReference>
<evidence type="ECO:0000256" key="1">
    <source>
        <dbReference type="ARBA" id="ARBA00022679"/>
    </source>
</evidence>
<dbReference type="PANTHER" id="PTHR10434:SF11">
    <property type="entry name" value="1-ACYL-SN-GLYCEROL-3-PHOSPHATE ACYLTRANSFERASE"/>
    <property type="match status" value="1"/>
</dbReference>
<keyword evidence="2 4" id="KW-0012">Acyltransferase</keyword>
<dbReference type="KEGG" id="ria:C7V51_05970"/>
<dbReference type="GO" id="GO:0003841">
    <property type="term" value="F:1-acylglycerol-3-phosphate O-acyltransferase activity"/>
    <property type="evidence" value="ECO:0007669"/>
    <property type="project" value="TreeGrafter"/>
</dbReference>
<gene>
    <name evidence="4" type="ORF">C7V51_05970</name>
</gene>
<dbReference type="InterPro" id="IPR002123">
    <property type="entry name" value="Plipid/glycerol_acylTrfase"/>
</dbReference>
<dbReference type="Pfam" id="PF01553">
    <property type="entry name" value="Acyltransferase"/>
    <property type="match status" value="1"/>
</dbReference>
<evidence type="ECO:0000313" key="5">
    <source>
        <dbReference type="Proteomes" id="UP000283946"/>
    </source>
</evidence>
<dbReference type="GO" id="GO:0005886">
    <property type="term" value="C:plasma membrane"/>
    <property type="evidence" value="ECO:0007669"/>
    <property type="project" value="TreeGrafter"/>
</dbReference>
<dbReference type="GO" id="GO:0006654">
    <property type="term" value="P:phosphatidic acid biosynthetic process"/>
    <property type="evidence" value="ECO:0007669"/>
    <property type="project" value="TreeGrafter"/>
</dbReference>
<dbReference type="SMART" id="SM00563">
    <property type="entry name" value="PlsC"/>
    <property type="match status" value="1"/>
</dbReference>
<dbReference type="PANTHER" id="PTHR10434">
    <property type="entry name" value="1-ACYL-SN-GLYCEROL-3-PHOSPHATE ACYLTRANSFERASE"/>
    <property type="match status" value="1"/>
</dbReference>
<feature type="domain" description="Phospholipid/glycerol acyltransferase" evidence="3">
    <location>
        <begin position="35"/>
        <end position="155"/>
    </location>
</feature>
<dbReference type="EMBL" id="CP028130">
    <property type="protein sequence ID" value="AZZ55476.1"/>
    <property type="molecule type" value="Genomic_DNA"/>
</dbReference>
<organism evidence="4 5">
    <name type="scientific">Rathayibacter iranicus</name>
    <dbReference type="NCBI Taxonomy" id="59737"/>
    <lineage>
        <taxon>Bacteria</taxon>
        <taxon>Bacillati</taxon>
        <taxon>Actinomycetota</taxon>
        <taxon>Actinomycetes</taxon>
        <taxon>Micrococcales</taxon>
        <taxon>Microbacteriaceae</taxon>
        <taxon>Rathayibacter</taxon>
    </lineage>
</organism>
<dbReference type="AlphaFoldDB" id="A0AAD1ABW8"/>
<keyword evidence="1" id="KW-0808">Transferase</keyword>
<evidence type="ECO:0000259" key="3">
    <source>
        <dbReference type="SMART" id="SM00563"/>
    </source>
</evidence>
<accession>A0AAD1ABW8</accession>
<dbReference type="SUPFAM" id="SSF69593">
    <property type="entry name" value="Glycerol-3-phosphate (1)-acyltransferase"/>
    <property type="match status" value="1"/>
</dbReference>
<name>A0AAD1ABW8_9MICO</name>
<protein>
    <submittedName>
        <fullName evidence="4">1-acyl-sn-glycerol-3-phosphate acyltransferase</fullName>
    </submittedName>
</protein>
<dbReference type="CDD" id="cd07989">
    <property type="entry name" value="LPLAT_AGPAT-like"/>
    <property type="match status" value="1"/>
</dbReference>